<reference evidence="6" key="1">
    <citation type="submission" date="2023-06" db="EMBL/GenBank/DDBJ databases">
        <title>Genomic of Agaribacillus aureum.</title>
        <authorList>
            <person name="Wang G."/>
        </authorList>
    </citation>
    <scope>NUCLEOTIDE SEQUENCE</scope>
    <source>
        <strain evidence="6">BMA12</strain>
    </source>
</reference>
<evidence type="ECO:0000313" key="7">
    <source>
        <dbReference type="Proteomes" id="UP001172083"/>
    </source>
</evidence>
<feature type="domain" description="Iron-binding zinc finger CDGSH type" evidence="5">
    <location>
        <begin position="101"/>
        <end position="138"/>
    </location>
</feature>
<keyword evidence="7" id="KW-1185">Reference proteome</keyword>
<keyword evidence="2" id="KW-0479">Metal-binding</keyword>
<evidence type="ECO:0000256" key="4">
    <source>
        <dbReference type="ARBA" id="ARBA00023014"/>
    </source>
</evidence>
<dbReference type="Gene3D" id="3.40.5.90">
    <property type="entry name" value="CDGSH iron-sulfur domain, mitoNEET-type"/>
    <property type="match status" value="1"/>
</dbReference>
<gene>
    <name evidence="6" type="ORF">QQ020_19910</name>
</gene>
<protein>
    <submittedName>
        <fullName evidence="6">(4Fe-4S)-binding protein</fullName>
    </submittedName>
</protein>
<dbReference type="Proteomes" id="UP001172083">
    <property type="component" value="Unassembled WGS sequence"/>
</dbReference>
<sequence length="140" mass="15503">MKNIEKKYSKEDLTVIWKPDQCIHSEKCFKGLSHVFNPNQRPWINLDKADNDKIRDQVDQCPSGALSYEKPKEATVPGSEAITIQILAQGPILVKGTVKIQGVDGQITESGQSTAFCRCGLSSNKPFCDGSHKSFDFDDA</sequence>
<evidence type="ECO:0000256" key="2">
    <source>
        <dbReference type="ARBA" id="ARBA00022723"/>
    </source>
</evidence>
<keyword evidence="1" id="KW-0001">2Fe-2S</keyword>
<evidence type="ECO:0000256" key="1">
    <source>
        <dbReference type="ARBA" id="ARBA00022714"/>
    </source>
</evidence>
<dbReference type="Pfam" id="PF06902">
    <property type="entry name" value="Fer4_19"/>
    <property type="match status" value="1"/>
</dbReference>
<evidence type="ECO:0000313" key="6">
    <source>
        <dbReference type="EMBL" id="MDN5214355.1"/>
    </source>
</evidence>
<evidence type="ECO:0000259" key="5">
    <source>
        <dbReference type="SMART" id="SM00704"/>
    </source>
</evidence>
<proteinExistence type="predicted"/>
<dbReference type="RefSeq" id="WP_346759689.1">
    <property type="nucleotide sequence ID" value="NZ_JAUJEB010000004.1"/>
</dbReference>
<comment type="caution">
    <text evidence="6">The sequence shown here is derived from an EMBL/GenBank/DDBJ whole genome shotgun (WGS) entry which is preliminary data.</text>
</comment>
<keyword evidence="3" id="KW-0408">Iron</keyword>
<dbReference type="SMART" id="SM00704">
    <property type="entry name" value="ZnF_CDGSH"/>
    <property type="match status" value="1"/>
</dbReference>
<dbReference type="Pfam" id="PF09360">
    <property type="entry name" value="zf-CDGSH"/>
    <property type="match status" value="1"/>
</dbReference>
<keyword evidence="4" id="KW-0411">Iron-sulfur</keyword>
<organism evidence="6 7">
    <name type="scientific">Agaribacillus aureus</name>
    <dbReference type="NCBI Taxonomy" id="3051825"/>
    <lineage>
        <taxon>Bacteria</taxon>
        <taxon>Pseudomonadati</taxon>
        <taxon>Bacteroidota</taxon>
        <taxon>Cytophagia</taxon>
        <taxon>Cytophagales</taxon>
        <taxon>Splendidivirgaceae</taxon>
        <taxon>Agaribacillus</taxon>
    </lineage>
</organism>
<dbReference type="InterPro" id="IPR042216">
    <property type="entry name" value="MitoNEET_CISD"/>
</dbReference>
<name>A0ABT8LC64_9BACT</name>
<accession>A0ABT8LC64</accession>
<evidence type="ECO:0000256" key="3">
    <source>
        <dbReference type="ARBA" id="ARBA00023004"/>
    </source>
</evidence>
<dbReference type="InterPro" id="IPR018967">
    <property type="entry name" value="FeS-contain_CDGSH-typ"/>
</dbReference>
<dbReference type="InterPro" id="IPR010693">
    <property type="entry name" value="Divergent_4Fe-4S_mono-cluster"/>
</dbReference>
<dbReference type="EMBL" id="JAUJEB010000004">
    <property type="protein sequence ID" value="MDN5214355.1"/>
    <property type="molecule type" value="Genomic_DNA"/>
</dbReference>